<dbReference type="AlphaFoldDB" id="A0AAQ4DGZ7"/>
<name>A0AAQ4DGZ7_AMBAM</name>
<reference evidence="2 3" key="1">
    <citation type="journal article" date="2023" name="Arcadia Sci">
        <title>De novo assembly of a long-read Amblyomma americanum tick genome.</title>
        <authorList>
            <person name="Chou S."/>
            <person name="Poskanzer K.E."/>
            <person name="Rollins M."/>
            <person name="Thuy-Boun P.S."/>
        </authorList>
    </citation>
    <scope>NUCLEOTIDE SEQUENCE [LARGE SCALE GENOMIC DNA]</scope>
    <source>
        <strain evidence="2">F_SG_1</strain>
        <tissue evidence="2">Salivary glands</tissue>
    </source>
</reference>
<comment type="caution">
    <text evidence="2">The sequence shown here is derived from an EMBL/GenBank/DDBJ whole genome shotgun (WGS) entry which is preliminary data.</text>
</comment>
<accession>A0AAQ4DGZ7</accession>
<organism evidence="2 3">
    <name type="scientific">Amblyomma americanum</name>
    <name type="common">Lone star tick</name>
    <dbReference type="NCBI Taxonomy" id="6943"/>
    <lineage>
        <taxon>Eukaryota</taxon>
        <taxon>Metazoa</taxon>
        <taxon>Ecdysozoa</taxon>
        <taxon>Arthropoda</taxon>
        <taxon>Chelicerata</taxon>
        <taxon>Arachnida</taxon>
        <taxon>Acari</taxon>
        <taxon>Parasitiformes</taxon>
        <taxon>Ixodida</taxon>
        <taxon>Ixodoidea</taxon>
        <taxon>Ixodidae</taxon>
        <taxon>Amblyomminae</taxon>
        <taxon>Amblyomma</taxon>
    </lineage>
</organism>
<proteinExistence type="predicted"/>
<feature type="region of interest" description="Disordered" evidence="1">
    <location>
        <begin position="69"/>
        <end position="97"/>
    </location>
</feature>
<gene>
    <name evidence="2" type="ORF">V5799_026997</name>
</gene>
<evidence type="ECO:0000256" key="1">
    <source>
        <dbReference type="SAM" id="MobiDB-lite"/>
    </source>
</evidence>
<evidence type="ECO:0000313" key="3">
    <source>
        <dbReference type="Proteomes" id="UP001321473"/>
    </source>
</evidence>
<sequence>MESTTTPLDEEQCPVDEYPVSKEVMRGIQNTDPMWFGALTSGPPSVEQKRSPQEVCVLVGQRKAAAESRRIEESGGYVFQEPDGAPTDSALVSRPFR</sequence>
<dbReference type="EMBL" id="JARKHS020030799">
    <property type="protein sequence ID" value="KAK8761737.1"/>
    <property type="molecule type" value="Genomic_DNA"/>
</dbReference>
<keyword evidence="3" id="KW-1185">Reference proteome</keyword>
<dbReference type="Proteomes" id="UP001321473">
    <property type="component" value="Unassembled WGS sequence"/>
</dbReference>
<evidence type="ECO:0000313" key="2">
    <source>
        <dbReference type="EMBL" id="KAK8761737.1"/>
    </source>
</evidence>
<protein>
    <submittedName>
        <fullName evidence="2">Uncharacterized protein</fullName>
    </submittedName>
</protein>